<dbReference type="InterPro" id="IPR000938">
    <property type="entry name" value="CAP-Gly_domain"/>
</dbReference>
<name>A0ABD2PPM8_9PLAT</name>
<dbReference type="SUPFAM" id="SSF74924">
    <property type="entry name" value="Cap-Gly domain"/>
    <property type="match status" value="1"/>
</dbReference>
<evidence type="ECO:0000256" key="2">
    <source>
        <dbReference type="ARBA" id="ARBA00022490"/>
    </source>
</evidence>
<evidence type="ECO:0000259" key="5">
    <source>
        <dbReference type="PROSITE" id="PS50245"/>
    </source>
</evidence>
<dbReference type="PANTHER" id="PTHR18916:SF85">
    <property type="entry name" value="TUBULIN-FOLDING COFACTOR B"/>
    <property type="match status" value="1"/>
</dbReference>
<dbReference type="PROSITE" id="PS50245">
    <property type="entry name" value="CAP_GLY_2"/>
    <property type="match status" value="1"/>
</dbReference>
<dbReference type="GO" id="GO:0005829">
    <property type="term" value="C:cytosol"/>
    <property type="evidence" value="ECO:0007669"/>
    <property type="project" value="UniProtKB-ARBA"/>
</dbReference>
<dbReference type="InterPro" id="IPR036859">
    <property type="entry name" value="CAP-Gly_dom_sf"/>
</dbReference>
<reference evidence="6 7" key="1">
    <citation type="submission" date="2024-11" db="EMBL/GenBank/DDBJ databases">
        <title>Adaptive evolution of stress response genes in parasites aligns with host niche diversity.</title>
        <authorList>
            <person name="Hahn C."/>
            <person name="Resl P."/>
        </authorList>
    </citation>
    <scope>NUCLEOTIDE SEQUENCE [LARGE SCALE GENOMIC DNA]</scope>
    <source>
        <strain evidence="6">EGGRZ-B1_66</strain>
        <tissue evidence="6">Body</tissue>
    </source>
</reference>
<evidence type="ECO:0000313" key="6">
    <source>
        <dbReference type="EMBL" id="KAL3308637.1"/>
    </source>
</evidence>
<gene>
    <name evidence="6" type="ORF">Ciccas_012828</name>
</gene>
<proteinExistence type="inferred from homology"/>
<sequence>MAIHLDITSNASKIVHSNKFSLELTIGQLKVRELTYILNFKDRLELITGCDANNMRLELFDKTDASICKPDDAFKTLNEYSFAAGTRLHVIDPSIQDNQLDDQNEDVYYKLTEDDYANRKDTIQKFLQANKLGKYKEVDPAEQKELEESKQRESERLQMHAKELIVGNRCEVHIQNAPSRRGFIRFVGTTKFKEGPWVGIQYDEPVGKNDGCVGGVKYFECKAKYGGFVRPDKVEMGDFPELGMDEIDEF</sequence>
<dbReference type="InterPro" id="IPR045172">
    <property type="entry name" value="TBCB_Ubl"/>
</dbReference>
<dbReference type="SUPFAM" id="SSF54236">
    <property type="entry name" value="Ubiquitin-like"/>
    <property type="match status" value="1"/>
</dbReference>
<comment type="similarity">
    <text evidence="4">Belongs to the TBCB family.</text>
</comment>
<dbReference type="Gene3D" id="3.10.20.90">
    <property type="entry name" value="Phosphatidylinositol 3-kinase Catalytic Subunit, Chain A, domain 1"/>
    <property type="match status" value="1"/>
</dbReference>
<evidence type="ECO:0000256" key="1">
    <source>
        <dbReference type="ARBA" id="ARBA00004496"/>
    </source>
</evidence>
<dbReference type="InterPro" id="IPR000626">
    <property type="entry name" value="Ubiquitin-like_dom"/>
</dbReference>
<dbReference type="FunFam" id="2.30.30.190:FF:000013">
    <property type="entry name" value="Tubulin-folding cofactor B"/>
    <property type="match status" value="1"/>
</dbReference>
<dbReference type="PROSITE" id="PS00845">
    <property type="entry name" value="CAP_GLY_1"/>
    <property type="match status" value="1"/>
</dbReference>
<dbReference type="InterPro" id="IPR029071">
    <property type="entry name" value="Ubiquitin-like_domsf"/>
</dbReference>
<feature type="domain" description="CAP-Gly" evidence="5">
    <location>
        <begin position="188"/>
        <end position="230"/>
    </location>
</feature>
<dbReference type="AlphaFoldDB" id="A0ABD2PPM8"/>
<keyword evidence="7" id="KW-1185">Reference proteome</keyword>
<dbReference type="Pfam" id="PF14560">
    <property type="entry name" value="Ubiquitin_2"/>
    <property type="match status" value="1"/>
</dbReference>
<protein>
    <recommendedName>
        <fullName evidence="5">CAP-Gly domain-containing protein</fullName>
    </recommendedName>
</protein>
<accession>A0ABD2PPM8</accession>
<evidence type="ECO:0000313" key="7">
    <source>
        <dbReference type="Proteomes" id="UP001626550"/>
    </source>
</evidence>
<keyword evidence="3" id="KW-0143">Chaperone</keyword>
<dbReference type="CDD" id="cd01789">
    <property type="entry name" value="Ubl_TBCB"/>
    <property type="match status" value="1"/>
</dbReference>
<comment type="caution">
    <text evidence="6">The sequence shown here is derived from an EMBL/GenBank/DDBJ whole genome shotgun (WGS) entry which is preliminary data.</text>
</comment>
<dbReference type="Proteomes" id="UP001626550">
    <property type="component" value="Unassembled WGS sequence"/>
</dbReference>
<keyword evidence="2" id="KW-0963">Cytoplasm</keyword>
<dbReference type="SMART" id="SM01052">
    <property type="entry name" value="CAP_GLY"/>
    <property type="match status" value="1"/>
</dbReference>
<evidence type="ECO:0000256" key="3">
    <source>
        <dbReference type="ARBA" id="ARBA00023186"/>
    </source>
</evidence>
<organism evidence="6 7">
    <name type="scientific">Cichlidogyrus casuarinus</name>
    <dbReference type="NCBI Taxonomy" id="1844966"/>
    <lineage>
        <taxon>Eukaryota</taxon>
        <taxon>Metazoa</taxon>
        <taxon>Spiralia</taxon>
        <taxon>Lophotrochozoa</taxon>
        <taxon>Platyhelminthes</taxon>
        <taxon>Monogenea</taxon>
        <taxon>Monopisthocotylea</taxon>
        <taxon>Dactylogyridea</taxon>
        <taxon>Ancyrocephalidae</taxon>
        <taxon>Cichlidogyrus</taxon>
    </lineage>
</organism>
<comment type="subcellular location">
    <subcellularLocation>
        <location evidence="1">Cytoplasm</location>
    </subcellularLocation>
</comment>
<dbReference type="EMBL" id="JBJKFK010004927">
    <property type="protein sequence ID" value="KAL3308637.1"/>
    <property type="molecule type" value="Genomic_DNA"/>
</dbReference>
<evidence type="ECO:0000256" key="4">
    <source>
        <dbReference type="ARBA" id="ARBA00025779"/>
    </source>
</evidence>
<dbReference type="Gene3D" id="2.30.30.190">
    <property type="entry name" value="CAP Gly-rich-like domain"/>
    <property type="match status" value="1"/>
</dbReference>
<dbReference type="Pfam" id="PF01302">
    <property type="entry name" value="CAP_GLY"/>
    <property type="match status" value="1"/>
</dbReference>
<dbReference type="PANTHER" id="PTHR18916">
    <property type="entry name" value="DYNACTIN 1-RELATED MICROTUBULE-BINDING"/>
    <property type="match status" value="1"/>
</dbReference>